<dbReference type="EnsemblMetazoa" id="CapteT98311">
    <property type="protein sequence ID" value="CapteP98311"/>
    <property type="gene ID" value="CapteG98311"/>
</dbReference>
<dbReference type="InterPro" id="IPR033446">
    <property type="entry name" value="ZCCHC24_Znf-3CxxC"/>
</dbReference>
<protein>
    <recommendedName>
        <fullName evidence="1">Zinc finger domain-containing protein</fullName>
    </recommendedName>
</protein>
<evidence type="ECO:0000313" key="5">
    <source>
        <dbReference type="Proteomes" id="UP000014760"/>
    </source>
</evidence>
<evidence type="ECO:0000259" key="1">
    <source>
        <dbReference type="Pfam" id="PF17180"/>
    </source>
</evidence>
<dbReference type="OMA" id="TYANTWQ"/>
<dbReference type="Pfam" id="PF17180">
    <property type="entry name" value="Zn_ribbon_3CxxC_2"/>
    <property type="match status" value="1"/>
</dbReference>
<keyword evidence="5" id="KW-1185">Reference proteome</keyword>
<dbReference type="EMBL" id="KB295062">
    <property type="protein sequence ID" value="ELU13762.1"/>
    <property type="molecule type" value="Genomic_DNA"/>
</dbReference>
<reference evidence="5" key="1">
    <citation type="submission" date="2012-12" db="EMBL/GenBank/DDBJ databases">
        <authorList>
            <person name="Hellsten U."/>
            <person name="Grimwood J."/>
            <person name="Chapman J.A."/>
            <person name="Shapiro H."/>
            <person name="Aerts A."/>
            <person name="Otillar R.P."/>
            <person name="Terry A.Y."/>
            <person name="Boore J.L."/>
            <person name="Simakov O."/>
            <person name="Marletaz F."/>
            <person name="Cho S.-J."/>
            <person name="Edsinger-Gonzales E."/>
            <person name="Havlak P."/>
            <person name="Kuo D.-H."/>
            <person name="Larsson T."/>
            <person name="Lv J."/>
            <person name="Arendt D."/>
            <person name="Savage R."/>
            <person name="Osoegawa K."/>
            <person name="de Jong P."/>
            <person name="Lindberg D.R."/>
            <person name="Seaver E.C."/>
            <person name="Weisblat D.A."/>
            <person name="Putnam N.H."/>
            <person name="Grigoriev I.V."/>
            <person name="Rokhsar D.S."/>
        </authorList>
    </citation>
    <scope>NUCLEOTIDE SEQUENCE</scope>
    <source>
        <strain evidence="5">I ESC-2004</strain>
    </source>
</reference>
<organism evidence="3">
    <name type="scientific">Capitella teleta</name>
    <name type="common">Polychaete worm</name>
    <dbReference type="NCBI Taxonomy" id="283909"/>
    <lineage>
        <taxon>Eukaryota</taxon>
        <taxon>Metazoa</taxon>
        <taxon>Spiralia</taxon>
        <taxon>Lophotrochozoa</taxon>
        <taxon>Annelida</taxon>
        <taxon>Polychaeta</taxon>
        <taxon>Sedentaria</taxon>
        <taxon>Scolecida</taxon>
        <taxon>Capitellidae</taxon>
        <taxon>Capitella</taxon>
    </lineage>
</organism>
<reference evidence="3 5" key="2">
    <citation type="journal article" date="2013" name="Nature">
        <title>Insights into bilaterian evolution from three spiralian genomes.</title>
        <authorList>
            <person name="Simakov O."/>
            <person name="Marletaz F."/>
            <person name="Cho S.J."/>
            <person name="Edsinger-Gonzales E."/>
            <person name="Havlak P."/>
            <person name="Hellsten U."/>
            <person name="Kuo D.H."/>
            <person name="Larsson T."/>
            <person name="Lv J."/>
            <person name="Arendt D."/>
            <person name="Savage R."/>
            <person name="Osoegawa K."/>
            <person name="de Jong P."/>
            <person name="Grimwood J."/>
            <person name="Chapman J.A."/>
            <person name="Shapiro H."/>
            <person name="Aerts A."/>
            <person name="Otillar R.P."/>
            <person name="Terry A.Y."/>
            <person name="Boore J.L."/>
            <person name="Grigoriev I.V."/>
            <person name="Lindberg D.R."/>
            <person name="Seaver E.C."/>
            <person name="Weisblat D.A."/>
            <person name="Putnam N.H."/>
            <person name="Rokhsar D.S."/>
        </authorList>
    </citation>
    <scope>NUCLEOTIDE SEQUENCE</scope>
    <source>
        <strain evidence="3 5">I ESC-2004</strain>
    </source>
</reference>
<dbReference type="EMBL" id="KB307321">
    <property type="protein sequence ID" value="ELT98998.1"/>
    <property type="molecule type" value="Genomic_DNA"/>
</dbReference>
<gene>
    <name evidence="2" type="ORF">CAPTEDRAFT_129893</name>
    <name evidence="3" type="ORF">CAPTEDRAFT_98311</name>
</gene>
<name>R7V5M6_CAPTE</name>
<dbReference type="EnsemblMetazoa" id="CapteT129893">
    <property type="protein sequence ID" value="CapteP129893"/>
    <property type="gene ID" value="CapteG129893"/>
</dbReference>
<dbReference type="EMBL" id="AMQN01000754">
    <property type="status" value="NOT_ANNOTATED_CDS"/>
    <property type="molecule type" value="Genomic_DNA"/>
</dbReference>
<dbReference type="AlphaFoldDB" id="R7V5M6"/>
<proteinExistence type="predicted"/>
<feature type="domain" description="Zinc finger" evidence="1">
    <location>
        <begin position="12"/>
        <end position="51"/>
    </location>
</feature>
<accession>R7V5M6</accession>
<evidence type="ECO:0000313" key="2">
    <source>
        <dbReference type="EMBL" id="ELT98998.1"/>
    </source>
</evidence>
<dbReference type="EMBL" id="AMQN01010218">
    <property type="status" value="NOT_ANNOTATED_CDS"/>
    <property type="molecule type" value="Genomic_DNA"/>
</dbReference>
<reference evidence="4" key="3">
    <citation type="submission" date="2015-06" db="UniProtKB">
        <authorList>
            <consortium name="EnsemblMetazoa"/>
        </authorList>
    </citation>
    <scope>IDENTIFICATION</scope>
</reference>
<evidence type="ECO:0000313" key="3">
    <source>
        <dbReference type="EMBL" id="ELU13762.1"/>
    </source>
</evidence>
<sequence>GEGLTPYQGKERAYGKLKCPSCGRQWSSNNTHADTYQLCANCKTEVFPYKQVSNIKLHCK</sequence>
<dbReference type="OrthoDB" id="10038672at2759"/>
<feature type="non-terminal residue" evidence="3">
    <location>
        <position position="1"/>
    </location>
</feature>
<dbReference type="HOGENOM" id="CLU_2948514_0_0_1"/>
<dbReference type="Proteomes" id="UP000014760">
    <property type="component" value="Unassembled WGS sequence"/>
</dbReference>
<evidence type="ECO:0000313" key="4">
    <source>
        <dbReference type="EnsemblMetazoa" id="CapteP129893"/>
    </source>
</evidence>